<dbReference type="Proteomes" id="UP000799753">
    <property type="component" value="Unassembled WGS sequence"/>
</dbReference>
<sequence>MMGVENIGTKVPLIHVGVILNRSYPQYFSPFSLSVLLHYRYSLHRAAPAFRVNQCFVRDLIMEASPFGPHTTTFKDHWNRSPSKLYIQHPADMQQHYRPKQRQYLQWRTDQGEKASYIRPHLRQLRSEWFAKRYTDAKSASEKRQSQKNQHSELDSTDETESCTDRFECHITGRWKLFESPEPELGRGRSRTRPESHEAFSVSEDRERG</sequence>
<evidence type="ECO:0000256" key="1">
    <source>
        <dbReference type="SAM" id="MobiDB-lite"/>
    </source>
</evidence>
<dbReference type="EMBL" id="MU006776">
    <property type="protein sequence ID" value="KAF2646662.1"/>
    <property type="molecule type" value="Genomic_DNA"/>
</dbReference>
<proteinExistence type="predicted"/>
<organism evidence="2 3">
    <name type="scientific">Massarina eburnea CBS 473.64</name>
    <dbReference type="NCBI Taxonomy" id="1395130"/>
    <lineage>
        <taxon>Eukaryota</taxon>
        <taxon>Fungi</taxon>
        <taxon>Dikarya</taxon>
        <taxon>Ascomycota</taxon>
        <taxon>Pezizomycotina</taxon>
        <taxon>Dothideomycetes</taxon>
        <taxon>Pleosporomycetidae</taxon>
        <taxon>Pleosporales</taxon>
        <taxon>Massarineae</taxon>
        <taxon>Massarinaceae</taxon>
        <taxon>Massarina</taxon>
    </lineage>
</organism>
<protein>
    <submittedName>
        <fullName evidence="2">Uncharacterized protein</fullName>
    </submittedName>
</protein>
<accession>A0A6A6SH42</accession>
<dbReference type="OrthoDB" id="10609879at2759"/>
<dbReference type="AlphaFoldDB" id="A0A6A6SH42"/>
<reference evidence="2" key="1">
    <citation type="journal article" date="2020" name="Stud. Mycol.">
        <title>101 Dothideomycetes genomes: a test case for predicting lifestyles and emergence of pathogens.</title>
        <authorList>
            <person name="Haridas S."/>
            <person name="Albert R."/>
            <person name="Binder M."/>
            <person name="Bloem J."/>
            <person name="Labutti K."/>
            <person name="Salamov A."/>
            <person name="Andreopoulos B."/>
            <person name="Baker S."/>
            <person name="Barry K."/>
            <person name="Bills G."/>
            <person name="Bluhm B."/>
            <person name="Cannon C."/>
            <person name="Castanera R."/>
            <person name="Culley D."/>
            <person name="Daum C."/>
            <person name="Ezra D."/>
            <person name="Gonzalez J."/>
            <person name="Henrissat B."/>
            <person name="Kuo A."/>
            <person name="Liang C."/>
            <person name="Lipzen A."/>
            <person name="Lutzoni F."/>
            <person name="Magnuson J."/>
            <person name="Mondo S."/>
            <person name="Nolan M."/>
            <person name="Ohm R."/>
            <person name="Pangilinan J."/>
            <person name="Park H.-J."/>
            <person name="Ramirez L."/>
            <person name="Alfaro M."/>
            <person name="Sun H."/>
            <person name="Tritt A."/>
            <person name="Yoshinaga Y."/>
            <person name="Zwiers L.-H."/>
            <person name="Turgeon B."/>
            <person name="Goodwin S."/>
            <person name="Spatafora J."/>
            <person name="Crous P."/>
            <person name="Grigoriev I."/>
        </authorList>
    </citation>
    <scope>NUCLEOTIDE SEQUENCE</scope>
    <source>
        <strain evidence="2">CBS 473.64</strain>
    </source>
</reference>
<feature type="region of interest" description="Disordered" evidence="1">
    <location>
        <begin position="180"/>
        <end position="209"/>
    </location>
</feature>
<keyword evidence="3" id="KW-1185">Reference proteome</keyword>
<feature type="compositionally biased region" description="Basic and acidic residues" evidence="1">
    <location>
        <begin position="137"/>
        <end position="154"/>
    </location>
</feature>
<feature type="region of interest" description="Disordered" evidence="1">
    <location>
        <begin position="137"/>
        <end position="163"/>
    </location>
</feature>
<name>A0A6A6SH42_9PLEO</name>
<gene>
    <name evidence="2" type="ORF">P280DRAFT_15974</name>
</gene>
<evidence type="ECO:0000313" key="2">
    <source>
        <dbReference type="EMBL" id="KAF2646662.1"/>
    </source>
</evidence>
<evidence type="ECO:0000313" key="3">
    <source>
        <dbReference type="Proteomes" id="UP000799753"/>
    </source>
</evidence>